<sequence>MLFKVIYGFIITLVLIVAIMLIRTFSYGTSEEMALVELPAPVSYNEPEAIRRLQESVRFQTITINRGDPATLEAAQPWLEFHTFLETEYPLVHQNLQREYVADYSLLYTWQGRDESLDPLMLMAHQDVVPVDDATLSDWDRPPFSGDIADGYIYGRGTQDDKASIIGIMETVEALIKSNFQPNRTLILLFGHDEEVAGTGAEAGVGLLSERGISPEMVVDEGFFVLNDMAGFDAPLGLIGIAEKGYMTIDLASESAGGHSSLPPKNSANIQLAKALLALEKTQMPSHLNSKQVSDFFQAVAPEMSFMKRFVLANTWITGGLVNAQFGEIASMNAMIRTTTAPTMLTGSVKENVLPQKSTATVNFRIHPEDSSGDVIEHVENVIGGIEGVSIQARNKGIFREPSPISPTDNRPFALLAALANKTGDNARPVPALVLAGTDAAYASQISNNVYRFTPVDYSVHDIDGIHGTNERLSIKNFNLMIEGFSQLILAMDSPE</sequence>
<evidence type="ECO:0000256" key="5">
    <source>
        <dbReference type="ARBA" id="ARBA00022833"/>
    </source>
</evidence>
<dbReference type="OrthoDB" id="9809784at2"/>
<evidence type="ECO:0000256" key="2">
    <source>
        <dbReference type="ARBA" id="ARBA00022670"/>
    </source>
</evidence>
<dbReference type="InterPro" id="IPR011650">
    <property type="entry name" value="Peptidase_M20_dimer"/>
</dbReference>
<dbReference type="PANTHER" id="PTHR45962">
    <property type="entry name" value="N-FATTY-ACYL-AMINO ACID SYNTHASE/HYDROLASE PM20D1"/>
    <property type="match status" value="1"/>
</dbReference>
<evidence type="ECO:0000259" key="7">
    <source>
        <dbReference type="Pfam" id="PF07687"/>
    </source>
</evidence>
<evidence type="ECO:0000256" key="4">
    <source>
        <dbReference type="ARBA" id="ARBA00022801"/>
    </source>
</evidence>
<dbReference type="Gene3D" id="1.10.150.900">
    <property type="match status" value="1"/>
</dbReference>
<evidence type="ECO:0000256" key="3">
    <source>
        <dbReference type="ARBA" id="ARBA00022723"/>
    </source>
</evidence>
<keyword evidence="4" id="KW-0378">Hydrolase</keyword>
<dbReference type="InterPro" id="IPR002933">
    <property type="entry name" value="Peptidase_M20"/>
</dbReference>
<dbReference type="Pfam" id="PF01546">
    <property type="entry name" value="Peptidase_M20"/>
    <property type="match status" value="1"/>
</dbReference>
<dbReference type="GO" id="GO:0006508">
    <property type="term" value="P:proteolysis"/>
    <property type="evidence" value="ECO:0007669"/>
    <property type="project" value="UniProtKB-KW"/>
</dbReference>
<dbReference type="GO" id="GO:0046872">
    <property type="term" value="F:metal ion binding"/>
    <property type="evidence" value="ECO:0007669"/>
    <property type="project" value="UniProtKB-KW"/>
</dbReference>
<reference evidence="9" key="1">
    <citation type="journal article" date="2011" name="J. Bacteriol.">
        <title>Genome sequences of eight morphologically diverse alphaproteobacteria.</title>
        <authorList>
            <consortium name="US DOE Joint Genome Institute"/>
            <person name="Brown P.J."/>
            <person name="Kysela D.T."/>
            <person name="Buechlein A."/>
            <person name="Hemmerich C."/>
            <person name="Brun Y.V."/>
        </authorList>
    </citation>
    <scope>NUCLEOTIDE SEQUENCE [LARGE SCALE GENOMIC DNA]</scope>
    <source>
        <strain evidence="9">ATCC 49814 / DSM 5838 / IFAM 1418</strain>
    </source>
</reference>
<name>C6XJ61_HIRBI</name>
<dbReference type="Gene3D" id="3.30.70.360">
    <property type="match status" value="1"/>
</dbReference>
<dbReference type="RefSeq" id="WP_015827306.1">
    <property type="nucleotide sequence ID" value="NC_012982.1"/>
</dbReference>
<evidence type="ECO:0000313" key="8">
    <source>
        <dbReference type="EMBL" id="ACT59156.1"/>
    </source>
</evidence>
<dbReference type="InterPro" id="IPR047177">
    <property type="entry name" value="Pept_M20A"/>
</dbReference>
<dbReference type="FunFam" id="3.40.630.10:FF:000027">
    <property type="entry name" value="N-fatty-acyl-amino acid synthase/hydrolase PM20D1"/>
    <property type="match status" value="1"/>
</dbReference>
<gene>
    <name evidence="8" type="ordered locus">Hbal_1467</name>
</gene>
<feature type="transmembrane region" description="Helical" evidence="6">
    <location>
        <begin position="6"/>
        <end position="25"/>
    </location>
</feature>
<keyword evidence="5" id="KW-0862">Zinc</keyword>
<keyword evidence="6" id="KW-1133">Transmembrane helix</keyword>
<keyword evidence="3" id="KW-0479">Metal-binding</keyword>
<dbReference type="GO" id="GO:0008233">
    <property type="term" value="F:peptidase activity"/>
    <property type="evidence" value="ECO:0007669"/>
    <property type="project" value="UniProtKB-KW"/>
</dbReference>
<evidence type="ECO:0000313" key="9">
    <source>
        <dbReference type="Proteomes" id="UP000002745"/>
    </source>
</evidence>
<keyword evidence="6" id="KW-0812">Transmembrane</keyword>
<dbReference type="SUPFAM" id="SSF53187">
    <property type="entry name" value="Zn-dependent exopeptidases"/>
    <property type="match status" value="1"/>
</dbReference>
<dbReference type="InterPro" id="IPR001261">
    <property type="entry name" value="ArgE/DapE_CS"/>
</dbReference>
<dbReference type="PROSITE" id="PS00758">
    <property type="entry name" value="ARGE_DAPE_CPG2_1"/>
    <property type="match status" value="1"/>
</dbReference>
<comment type="similarity">
    <text evidence="1">Belongs to the peptidase M20A family.</text>
</comment>
<organism evidence="8 9">
    <name type="scientific">Hirschia baltica (strain ATCC 49814 / DSM 5838 / IFAM 1418)</name>
    <dbReference type="NCBI Taxonomy" id="582402"/>
    <lineage>
        <taxon>Bacteria</taxon>
        <taxon>Pseudomonadati</taxon>
        <taxon>Pseudomonadota</taxon>
        <taxon>Alphaproteobacteria</taxon>
        <taxon>Hyphomonadales</taxon>
        <taxon>Hyphomonadaceae</taxon>
        <taxon>Hirschia</taxon>
    </lineage>
</organism>
<feature type="domain" description="Peptidase M20 dimerisation" evidence="7">
    <location>
        <begin position="241"/>
        <end position="383"/>
    </location>
</feature>
<evidence type="ECO:0000256" key="1">
    <source>
        <dbReference type="ARBA" id="ARBA00006247"/>
    </source>
</evidence>
<keyword evidence="6" id="KW-0472">Membrane</keyword>
<dbReference type="HOGENOM" id="CLU_021802_11_0_5"/>
<evidence type="ECO:0000256" key="6">
    <source>
        <dbReference type="SAM" id="Phobius"/>
    </source>
</evidence>
<dbReference type="eggNOG" id="COG0624">
    <property type="taxonomic scope" value="Bacteria"/>
</dbReference>
<dbReference type="AlphaFoldDB" id="C6XJ61"/>
<proteinExistence type="inferred from homology"/>
<dbReference type="Gene3D" id="3.40.630.10">
    <property type="entry name" value="Zn peptidases"/>
    <property type="match status" value="1"/>
</dbReference>
<keyword evidence="9" id="KW-1185">Reference proteome</keyword>
<protein>
    <submittedName>
        <fullName evidence="8">Peptidase M20</fullName>
    </submittedName>
</protein>
<dbReference type="Pfam" id="PF07687">
    <property type="entry name" value="M20_dimer"/>
    <property type="match status" value="1"/>
</dbReference>
<dbReference type="KEGG" id="hba:Hbal_1467"/>
<dbReference type="InterPro" id="IPR036264">
    <property type="entry name" value="Bact_exopeptidase_dim_dom"/>
</dbReference>
<dbReference type="STRING" id="582402.Hbal_1467"/>
<dbReference type="SUPFAM" id="SSF55031">
    <property type="entry name" value="Bacterial exopeptidase dimerisation domain"/>
    <property type="match status" value="1"/>
</dbReference>
<dbReference type="PANTHER" id="PTHR45962:SF1">
    <property type="entry name" value="N-FATTY-ACYL-AMINO ACID SYNTHASE_HYDROLASE PM20D1"/>
    <property type="match status" value="1"/>
</dbReference>
<dbReference type="Proteomes" id="UP000002745">
    <property type="component" value="Chromosome"/>
</dbReference>
<dbReference type="EMBL" id="CP001678">
    <property type="protein sequence ID" value="ACT59156.1"/>
    <property type="molecule type" value="Genomic_DNA"/>
</dbReference>
<keyword evidence="2" id="KW-0645">Protease</keyword>
<accession>C6XJ61</accession>